<protein>
    <submittedName>
        <fullName evidence="3">Cyclin-dependent kinase inhibitor 3 family protein</fullName>
    </submittedName>
</protein>
<dbReference type="InterPro" id="IPR000387">
    <property type="entry name" value="Tyr_Pase_dom"/>
</dbReference>
<organism evidence="3 4">
    <name type="scientific">Aeromonas enteropelogenes</name>
    <name type="common">Aeromonas trota</name>
    <dbReference type="NCBI Taxonomy" id="29489"/>
    <lineage>
        <taxon>Bacteria</taxon>
        <taxon>Pseudomonadati</taxon>
        <taxon>Pseudomonadota</taxon>
        <taxon>Gammaproteobacteria</taxon>
        <taxon>Aeromonadales</taxon>
        <taxon>Aeromonadaceae</taxon>
        <taxon>Aeromonas</taxon>
    </lineage>
</organism>
<reference evidence="3 4" key="1">
    <citation type="submission" date="2024-01" db="EMBL/GenBank/DDBJ databases">
        <title>Horizontal gene transfer in Aeromonas trota.</title>
        <authorList>
            <person name="Otero Olarra J.E."/>
            <person name="Perez Valdespino A."/>
        </authorList>
    </citation>
    <scope>NUCLEOTIDE SEQUENCE [LARGE SCALE GENOMIC DNA]</scope>
    <source>
        <strain evidence="3 4">9.1</strain>
    </source>
</reference>
<dbReference type="EMBL" id="JAZDDP010000007">
    <property type="protein sequence ID" value="MEL3920726.1"/>
    <property type="molecule type" value="Genomic_DNA"/>
</dbReference>
<dbReference type="Pfam" id="PF22784">
    <property type="entry name" value="PTP-SAK"/>
    <property type="match status" value="1"/>
</dbReference>
<dbReference type="CDD" id="cd14505">
    <property type="entry name" value="CDKN3-like"/>
    <property type="match status" value="1"/>
</dbReference>
<dbReference type="InterPro" id="IPR029021">
    <property type="entry name" value="Prot-tyrosine_phosphatase-like"/>
</dbReference>
<sequence>MHPSHPFWSLEVPRVDGQLLLTPCPGTQQVALTQALDQLRLAGAHGVVTMMTGAELISHGLGNLGAQVEREGMRWFHLPIEDDKAPDTAFEQAWLQTLPQLRELLGDGKHLVIHCKGGSGRTGLVAAALLISLGQSQEEAMAAIRARRPKAFALACHRHWLDALTLRLAVDHWLPPFS</sequence>
<evidence type="ECO:0000259" key="2">
    <source>
        <dbReference type="PROSITE" id="PS50056"/>
    </source>
</evidence>
<keyword evidence="4" id="KW-1185">Reference proteome</keyword>
<evidence type="ECO:0000313" key="3">
    <source>
        <dbReference type="EMBL" id="MEL3920726.1"/>
    </source>
</evidence>
<dbReference type="InterPro" id="IPR050561">
    <property type="entry name" value="PTP"/>
</dbReference>
<gene>
    <name evidence="3" type="ORF">V1482_15055</name>
</gene>
<comment type="caution">
    <text evidence="3">The sequence shown here is derived from an EMBL/GenBank/DDBJ whole genome shotgun (WGS) entry which is preliminary data.</text>
</comment>
<dbReference type="SUPFAM" id="SSF52799">
    <property type="entry name" value="(Phosphotyrosine protein) phosphatases II"/>
    <property type="match status" value="1"/>
</dbReference>
<dbReference type="PANTHER" id="PTHR23339">
    <property type="entry name" value="TYROSINE SPECIFIC PROTEIN PHOSPHATASE AND DUAL SPECIFICITY PROTEIN PHOSPHATASE"/>
    <property type="match status" value="1"/>
</dbReference>
<dbReference type="GO" id="GO:0004860">
    <property type="term" value="F:protein kinase inhibitor activity"/>
    <property type="evidence" value="ECO:0007669"/>
    <property type="project" value="UniProtKB-KW"/>
</dbReference>
<dbReference type="PROSITE" id="PS50056">
    <property type="entry name" value="TYR_PHOSPHATASE_2"/>
    <property type="match status" value="1"/>
</dbReference>
<keyword evidence="3" id="KW-0649">Protein kinase inhibitor</keyword>
<dbReference type="InterPro" id="IPR016130">
    <property type="entry name" value="Tyr_Pase_AS"/>
</dbReference>
<evidence type="ECO:0000256" key="1">
    <source>
        <dbReference type="ARBA" id="ARBA00022801"/>
    </source>
</evidence>
<feature type="domain" description="Tyrosine specific protein phosphatases" evidence="2">
    <location>
        <begin position="92"/>
        <end position="149"/>
    </location>
</feature>
<dbReference type="InterPro" id="IPR057023">
    <property type="entry name" value="PTP-SAK"/>
</dbReference>
<dbReference type="Proteomes" id="UP001491613">
    <property type="component" value="Unassembled WGS sequence"/>
</dbReference>
<evidence type="ECO:0000313" key="4">
    <source>
        <dbReference type="Proteomes" id="UP001491613"/>
    </source>
</evidence>
<dbReference type="RefSeq" id="WP_342017643.1">
    <property type="nucleotide sequence ID" value="NZ_JAAKTU010000003.1"/>
</dbReference>
<keyword evidence="1" id="KW-0378">Hydrolase</keyword>
<accession>A0ABU9JFB3</accession>
<proteinExistence type="predicted"/>
<dbReference type="Gene3D" id="3.90.190.10">
    <property type="entry name" value="Protein tyrosine phosphatase superfamily"/>
    <property type="match status" value="1"/>
</dbReference>
<dbReference type="PROSITE" id="PS00383">
    <property type="entry name" value="TYR_PHOSPHATASE_1"/>
    <property type="match status" value="1"/>
</dbReference>
<name>A0ABU9JFB3_AEREN</name>